<dbReference type="EMBL" id="JASNWA010000008">
    <property type="protein sequence ID" value="KAK3170676.1"/>
    <property type="molecule type" value="Genomic_DNA"/>
</dbReference>
<evidence type="ECO:0000313" key="3">
    <source>
        <dbReference type="Proteomes" id="UP001276659"/>
    </source>
</evidence>
<dbReference type="AlphaFoldDB" id="A0AAD9Z4I1"/>
<reference evidence="2" key="1">
    <citation type="submission" date="2022-11" db="EMBL/GenBank/DDBJ databases">
        <title>Chromosomal genome sequence assembly and mating type (MAT) locus characterization of the leprose asexual lichenized fungus Lepraria neglecta (Nyl.) Erichsen.</title>
        <authorList>
            <person name="Allen J.L."/>
            <person name="Pfeffer B."/>
        </authorList>
    </citation>
    <scope>NUCLEOTIDE SEQUENCE</scope>
    <source>
        <strain evidence="2">Allen 5258</strain>
    </source>
</reference>
<proteinExistence type="predicted"/>
<comment type="caution">
    <text evidence="2">The sequence shown here is derived from an EMBL/GenBank/DDBJ whole genome shotgun (WGS) entry which is preliminary data.</text>
</comment>
<protein>
    <recommendedName>
        <fullName evidence="4">Caspase domain-containing protein</fullName>
    </recommendedName>
</protein>
<evidence type="ECO:0000313" key="2">
    <source>
        <dbReference type="EMBL" id="KAK3170676.1"/>
    </source>
</evidence>
<keyword evidence="3" id="KW-1185">Reference proteome</keyword>
<name>A0AAD9Z4I1_9LECA</name>
<dbReference type="Proteomes" id="UP001276659">
    <property type="component" value="Unassembled WGS sequence"/>
</dbReference>
<evidence type="ECO:0008006" key="4">
    <source>
        <dbReference type="Google" id="ProtNLM"/>
    </source>
</evidence>
<feature type="compositionally biased region" description="Polar residues" evidence="1">
    <location>
        <begin position="419"/>
        <end position="430"/>
    </location>
</feature>
<feature type="region of interest" description="Disordered" evidence="1">
    <location>
        <begin position="417"/>
        <end position="465"/>
    </location>
</feature>
<organism evidence="2 3">
    <name type="scientific">Lepraria neglecta</name>
    <dbReference type="NCBI Taxonomy" id="209136"/>
    <lineage>
        <taxon>Eukaryota</taxon>
        <taxon>Fungi</taxon>
        <taxon>Dikarya</taxon>
        <taxon>Ascomycota</taxon>
        <taxon>Pezizomycotina</taxon>
        <taxon>Lecanoromycetes</taxon>
        <taxon>OSLEUM clade</taxon>
        <taxon>Lecanoromycetidae</taxon>
        <taxon>Lecanorales</taxon>
        <taxon>Lecanorineae</taxon>
        <taxon>Stereocaulaceae</taxon>
        <taxon>Lepraria</taxon>
    </lineage>
</organism>
<evidence type="ECO:0000256" key="1">
    <source>
        <dbReference type="SAM" id="MobiDB-lite"/>
    </source>
</evidence>
<sequence>MPNQETTHDISRVSYHVRDVQTLGTTLTNAVVAAFPNKRKRSRYKDVHVLLLSWEDDNLGVIDEVLELQHVFKNKYYFDTEKWKIPSDGSHNKLAFRIMQYIQAFEASETLLILYYGGHGSIDDKRQCVWHCTDLEGTASVQWSSVQTMLEQAKSDVFLLLDCCQAASTIAASGNGVTEIIAACGFETWAPGVGQHSFTRSLIDELKYLSPGSPFTAAFLHNKVLSRIIWWNPRYGRFGLGEVRKTPVYIQLANEAQQRSITLSPLTVMQPNNFSIPAGSSSQSSEPPAETFDENGILSAESSQSSISEVWPDPEFKYPKVIISIALEDDQEMHTEQLTDWLTSMPALVNSMHIEGIYKSQSTLIVVSLPVAVWDLLPSNPAISFIAFVQSRNLLHHTIIPKTAHQDATHFIAEKKSPLVSTQNPEGSKSTVHEPISPRSDSQHRPFQGPDTIQQSTPPAEPVAVAEEARQDIISDSDREKRGDPNNPARKFGRYILLNAVLPGYHIPNMLGRVVSSVTDPLADFIPQSDPQHIDFSPRDIVPDLFYESVPYDDVAHLLEEMGDVTITKMLKQRLQIYASNTESKNFKIKAGVVTRYDMIHTERNLAVLIKDAGYATQVLEMFERRKAKSLAMVTGMLTCRDLTVGWTYSKKFHEMEAEIKEEVVFALAYDEVKLKQVKKSSKTPLGIQLRTGMASLRSKKSERQSQFRPDLTLGAHILGPGLDLVF</sequence>
<gene>
    <name evidence="2" type="ORF">OEA41_002758</name>
</gene>
<accession>A0AAD9Z4I1</accession>